<dbReference type="Proteomes" id="UP000814176">
    <property type="component" value="Unassembled WGS sequence"/>
</dbReference>
<dbReference type="GeneID" id="71999230"/>
<evidence type="ECO:0000313" key="1">
    <source>
        <dbReference type="EMBL" id="KAH9836459.1"/>
    </source>
</evidence>
<proteinExistence type="predicted"/>
<organism evidence="2 3">
    <name type="scientific">Rhodofomes roseus</name>
    <dbReference type="NCBI Taxonomy" id="34475"/>
    <lineage>
        <taxon>Eukaryota</taxon>
        <taxon>Fungi</taxon>
        <taxon>Dikarya</taxon>
        <taxon>Basidiomycota</taxon>
        <taxon>Agaricomycotina</taxon>
        <taxon>Agaricomycetes</taxon>
        <taxon>Polyporales</taxon>
        <taxon>Rhodofomes</taxon>
    </lineage>
</organism>
<dbReference type="RefSeq" id="XP_047778697.1">
    <property type="nucleotide sequence ID" value="XM_047918498.1"/>
</dbReference>
<protein>
    <submittedName>
        <fullName evidence="2">Uncharacterized protein</fullName>
    </submittedName>
</protein>
<dbReference type="EMBL" id="JADCUA010000009">
    <property type="protein sequence ID" value="KAH9837394.1"/>
    <property type="molecule type" value="Genomic_DNA"/>
</dbReference>
<evidence type="ECO:0000313" key="2">
    <source>
        <dbReference type="EMBL" id="KAH9837394.1"/>
    </source>
</evidence>
<name>A0ABQ8KIB6_9APHY</name>
<accession>A0ABQ8KIB6</accession>
<sequence>MSFYLCAAPFLVLYSPQSRRFARHSGEYHVSKKLRPCLVTAVDGDWICLAPCLSARPESQMKRSSWSIVDYGKHGPTLPDHPLHNAPVFSIPLRSRRQRGWKATSCFVWTRDEGEWISIADWESTLGARVLDSDFDLSPGQMAILRGKHWAIWGGNQG</sequence>
<gene>
    <name evidence="1" type="ORF">C8Q71DRAFT_42911</name>
    <name evidence="2" type="ORF">C8Q71DRAFT_599843</name>
</gene>
<evidence type="ECO:0000313" key="3">
    <source>
        <dbReference type="Proteomes" id="UP000814176"/>
    </source>
</evidence>
<comment type="caution">
    <text evidence="2">The sequence shown here is derived from an EMBL/GenBank/DDBJ whole genome shotgun (WGS) entry which is preliminary data.</text>
</comment>
<reference evidence="2 3" key="1">
    <citation type="journal article" date="2021" name="Environ. Microbiol.">
        <title>Gene family expansions and transcriptome signatures uncover fungal adaptations to wood decay.</title>
        <authorList>
            <person name="Hage H."/>
            <person name="Miyauchi S."/>
            <person name="Viragh M."/>
            <person name="Drula E."/>
            <person name="Min B."/>
            <person name="Chaduli D."/>
            <person name="Navarro D."/>
            <person name="Favel A."/>
            <person name="Norest M."/>
            <person name="Lesage-Meessen L."/>
            <person name="Balint B."/>
            <person name="Merenyi Z."/>
            <person name="de Eugenio L."/>
            <person name="Morin E."/>
            <person name="Martinez A.T."/>
            <person name="Baldrian P."/>
            <person name="Stursova M."/>
            <person name="Martinez M.J."/>
            <person name="Novotny C."/>
            <person name="Magnuson J.K."/>
            <person name="Spatafora J.W."/>
            <person name="Maurice S."/>
            <person name="Pangilinan J."/>
            <person name="Andreopoulos W."/>
            <person name="LaButti K."/>
            <person name="Hundley H."/>
            <person name="Na H."/>
            <person name="Kuo A."/>
            <person name="Barry K."/>
            <person name="Lipzen A."/>
            <person name="Henrissat B."/>
            <person name="Riley R."/>
            <person name="Ahrendt S."/>
            <person name="Nagy L.G."/>
            <person name="Grigoriev I.V."/>
            <person name="Martin F."/>
            <person name="Rosso M.N."/>
        </authorList>
    </citation>
    <scope>NUCLEOTIDE SEQUENCE [LARGE SCALE GENOMIC DNA]</scope>
    <source>
        <strain evidence="2 3">CIRM-BRFM 1785</strain>
    </source>
</reference>
<dbReference type="EMBL" id="JADCUA010000010">
    <property type="protein sequence ID" value="KAH9836459.1"/>
    <property type="molecule type" value="Genomic_DNA"/>
</dbReference>
<keyword evidence="3" id="KW-1185">Reference proteome</keyword>